<keyword evidence="1" id="KW-0732">Signal</keyword>
<evidence type="ECO:0000313" key="3">
    <source>
        <dbReference type="Proteomes" id="UP000547209"/>
    </source>
</evidence>
<proteinExistence type="predicted"/>
<dbReference type="AlphaFoldDB" id="A0A7X0RUT8"/>
<comment type="caution">
    <text evidence="2">The sequence shown here is derived from an EMBL/GenBank/DDBJ whole genome shotgun (WGS) entry which is preliminary data.</text>
</comment>
<evidence type="ECO:0000313" key="2">
    <source>
        <dbReference type="EMBL" id="MBB6672810.1"/>
    </source>
</evidence>
<feature type="chain" id="PRO_5030793151" evidence="1">
    <location>
        <begin position="27"/>
        <end position="159"/>
    </location>
</feature>
<name>A0A7X0RUT8_9BACL</name>
<accession>A0A7X0RUT8</accession>
<evidence type="ECO:0000256" key="1">
    <source>
        <dbReference type="SAM" id="SignalP"/>
    </source>
</evidence>
<gene>
    <name evidence="2" type="ORF">H7C19_19185</name>
</gene>
<reference evidence="2 3" key="1">
    <citation type="submission" date="2020-08" db="EMBL/GenBank/DDBJ databases">
        <title>Cohnella phylogeny.</title>
        <authorList>
            <person name="Dunlap C."/>
        </authorList>
    </citation>
    <scope>NUCLEOTIDE SEQUENCE [LARGE SCALE GENOMIC DNA]</scope>
    <source>
        <strain evidence="2 3">DSM 28246</strain>
    </source>
</reference>
<protein>
    <submittedName>
        <fullName evidence="2">Uncharacterized protein</fullName>
    </submittedName>
</protein>
<dbReference type="Proteomes" id="UP000547209">
    <property type="component" value="Unassembled WGS sequence"/>
</dbReference>
<sequence length="159" mass="17666">MNMRIAARLLFALIPVWFLCGEPALANTPRPTVSVFDVRQEKVVAVWPLTEALQARVLSALEASPVTYANTAVDPKDGWVLHIPFAAPVRPRHAFYARPVQEAYLFLAPGQQPYALLFLTAKRHTFVVAELAFDPAPFVRMIEQSKREPASSDRHSGTG</sequence>
<feature type="signal peptide" evidence="1">
    <location>
        <begin position="1"/>
        <end position="26"/>
    </location>
</feature>
<organism evidence="2 3">
    <name type="scientific">Cohnella nanjingensis</name>
    <dbReference type="NCBI Taxonomy" id="1387779"/>
    <lineage>
        <taxon>Bacteria</taxon>
        <taxon>Bacillati</taxon>
        <taxon>Bacillota</taxon>
        <taxon>Bacilli</taxon>
        <taxon>Bacillales</taxon>
        <taxon>Paenibacillaceae</taxon>
        <taxon>Cohnella</taxon>
    </lineage>
</organism>
<keyword evidence="3" id="KW-1185">Reference proteome</keyword>
<dbReference type="RefSeq" id="WP_185670656.1">
    <property type="nucleotide sequence ID" value="NZ_JACJVP010000030.1"/>
</dbReference>
<dbReference type="EMBL" id="JACJVP010000030">
    <property type="protein sequence ID" value="MBB6672810.1"/>
    <property type="molecule type" value="Genomic_DNA"/>
</dbReference>